<comment type="subcellular location">
    <subcellularLocation>
        <location evidence="1">Membrane</location>
    </subcellularLocation>
</comment>
<keyword evidence="10 11" id="KW-0472">Membrane</keyword>
<name>A0A834LCS9_RHOSS</name>
<dbReference type="PANTHER" id="PTHR24282">
    <property type="entry name" value="CYTOCHROME P450 FAMILY MEMBER"/>
    <property type="match status" value="1"/>
</dbReference>
<keyword evidence="8" id="KW-0408">Iron</keyword>
<evidence type="ECO:0000313" key="13">
    <source>
        <dbReference type="Proteomes" id="UP000626092"/>
    </source>
</evidence>
<evidence type="ECO:0000256" key="9">
    <source>
        <dbReference type="ARBA" id="ARBA00023033"/>
    </source>
</evidence>
<dbReference type="Gene3D" id="1.10.630.10">
    <property type="entry name" value="Cytochrome P450"/>
    <property type="match status" value="1"/>
</dbReference>
<evidence type="ECO:0000256" key="8">
    <source>
        <dbReference type="ARBA" id="ARBA00023004"/>
    </source>
</evidence>
<evidence type="ECO:0000313" key="12">
    <source>
        <dbReference type="EMBL" id="KAF7133438.1"/>
    </source>
</evidence>
<evidence type="ECO:0000256" key="5">
    <source>
        <dbReference type="ARBA" id="ARBA00022723"/>
    </source>
</evidence>
<evidence type="ECO:0000256" key="1">
    <source>
        <dbReference type="ARBA" id="ARBA00004370"/>
    </source>
</evidence>
<dbReference type="GO" id="GO:0020037">
    <property type="term" value="F:heme binding"/>
    <property type="evidence" value="ECO:0007669"/>
    <property type="project" value="InterPro"/>
</dbReference>
<keyword evidence="4 11" id="KW-0812">Transmembrane</keyword>
<dbReference type="Proteomes" id="UP000626092">
    <property type="component" value="Unassembled WGS sequence"/>
</dbReference>
<gene>
    <name evidence="12" type="ORF">RHSIM_Rhsim09G0129400</name>
</gene>
<evidence type="ECO:0000256" key="7">
    <source>
        <dbReference type="ARBA" id="ARBA00023002"/>
    </source>
</evidence>
<organism evidence="12 13">
    <name type="scientific">Rhododendron simsii</name>
    <name type="common">Sims's rhododendron</name>
    <dbReference type="NCBI Taxonomy" id="118357"/>
    <lineage>
        <taxon>Eukaryota</taxon>
        <taxon>Viridiplantae</taxon>
        <taxon>Streptophyta</taxon>
        <taxon>Embryophyta</taxon>
        <taxon>Tracheophyta</taxon>
        <taxon>Spermatophyta</taxon>
        <taxon>Magnoliopsida</taxon>
        <taxon>eudicotyledons</taxon>
        <taxon>Gunneridae</taxon>
        <taxon>Pentapetalae</taxon>
        <taxon>asterids</taxon>
        <taxon>Ericales</taxon>
        <taxon>Ericaceae</taxon>
        <taxon>Ericoideae</taxon>
        <taxon>Rhodoreae</taxon>
        <taxon>Rhododendron</taxon>
    </lineage>
</organism>
<dbReference type="InterPro" id="IPR001128">
    <property type="entry name" value="Cyt_P450"/>
</dbReference>
<feature type="transmembrane region" description="Helical" evidence="11">
    <location>
        <begin position="79"/>
        <end position="99"/>
    </location>
</feature>
<evidence type="ECO:0000256" key="2">
    <source>
        <dbReference type="ARBA" id="ARBA00010617"/>
    </source>
</evidence>
<dbReference type="GO" id="GO:0005506">
    <property type="term" value="F:iron ion binding"/>
    <property type="evidence" value="ECO:0007669"/>
    <property type="project" value="InterPro"/>
</dbReference>
<evidence type="ECO:0008006" key="14">
    <source>
        <dbReference type="Google" id="ProtNLM"/>
    </source>
</evidence>
<dbReference type="InterPro" id="IPR050665">
    <property type="entry name" value="Cytochrome_P450_Monooxygen"/>
</dbReference>
<evidence type="ECO:0000256" key="11">
    <source>
        <dbReference type="SAM" id="Phobius"/>
    </source>
</evidence>
<dbReference type="GO" id="GO:0004497">
    <property type="term" value="F:monooxygenase activity"/>
    <property type="evidence" value="ECO:0007669"/>
    <property type="project" value="UniProtKB-KW"/>
</dbReference>
<keyword evidence="6 11" id="KW-1133">Transmembrane helix</keyword>
<dbReference type="AlphaFoldDB" id="A0A834LCS9"/>
<evidence type="ECO:0000256" key="6">
    <source>
        <dbReference type="ARBA" id="ARBA00022989"/>
    </source>
</evidence>
<dbReference type="Pfam" id="PF00067">
    <property type="entry name" value="p450"/>
    <property type="match status" value="1"/>
</dbReference>
<sequence length="279" mass="32333">MPVAPTHSSSVQIERKSRSSCIGIIDYSWELCYECSWYGNLGLRSFWDGRTWWGLGKVGDRRRRRAGGCRCRVMGRLRFRGVVVVVIWLGWSVLNWVWLTPKKLERCLRKQGLSGSSYRLLFGDLKDNTKMTKEAMSSPISLSQDIVPRVVPFIHNSVATYVWSRRSFFQCMRVFGFDAGKNSFTWIGPKPRVIITDPELVKEILSKNFNFKKAKFNPLARLLAPGLVTYEDEQWVKHRKIINPAFHMEKLKVSFPSLCFFSILTNFSMQSLTLRFLLS</sequence>
<protein>
    <recommendedName>
        <fullName evidence="14">Cytochrome P450</fullName>
    </recommendedName>
</protein>
<evidence type="ECO:0000256" key="10">
    <source>
        <dbReference type="ARBA" id="ARBA00023136"/>
    </source>
</evidence>
<dbReference type="SUPFAM" id="SSF48264">
    <property type="entry name" value="Cytochrome P450"/>
    <property type="match status" value="1"/>
</dbReference>
<reference evidence="12" key="1">
    <citation type="submission" date="2019-11" db="EMBL/GenBank/DDBJ databases">
        <authorList>
            <person name="Liu Y."/>
            <person name="Hou J."/>
            <person name="Li T.-Q."/>
            <person name="Guan C.-H."/>
            <person name="Wu X."/>
            <person name="Wu H.-Z."/>
            <person name="Ling F."/>
            <person name="Zhang R."/>
            <person name="Shi X.-G."/>
            <person name="Ren J.-P."/>
            <person name="Chen E.-F."/>
            <person name="Sun J.-M."/>
        </authorList>
    </citation>
    <scope>NUCLEOTIDE SEQUENCE</scope>
    <source>
        <strain evidence="12">Adult_tree_wgs_1</strain>
        <tissue evidence="12">Leaves</tissue>
    </source>
</reference>
<keyword evidence="13" id="KW-1185">Reference proteome</keyword>
<evidence type="ECO:0000256" key="4">
    <source>
        <dbReference type="ARBA" id="ARBA00022692"/>
    </source>
</evidence>
<keyword evidence="9" id="KW-0503">Monooxygenase</keyword>
<dbReference type="PANTHER" id="PTHR24282:SF255">
    <property type="entry name" value="CYTOCHROME P450 72A11-RELATED"/>
    <property type="match status" value="1"/>
</dbReference>
<keyword evidence="3" id="KW-0349">Heme</keyword>
<dbReference type="GO" id="GO:0016705">
    <property type="term" value="F:oxidoreductase activity, acting on paired donors, with incorporation or reduction of molecular oxygen"/>
    <property type="evidence" value="ECO:0007669"/>
    <property type="project" value="InterPro"/>
</dbReference>
<dbReference type="InterPro" id="IPR036396">
    <property type="entry name" value="Cyt_P450_sf"/>
</dbReference>
<dbReference type="GO" id="GO:0016020">
    <property type="term" value="C:membrane"/>
    <property type="evidence" value="ECO:0007669"/>
    <property type="project" value="UniProtKB-SubCell"/>
</dbReference>
<evidence type="ECO:0000256" key="3">
    <source>
        <dbReference type="ARBA" id="ARBA00022617"/>
    </source>
</evidence>
<comment type="caution">
    <text evidence="12">The sequence shown here is derived from an EMBL/GenBank/DDBJ whole genome shotgun (WGS) entry which is preliminary data.</text>
</comment>
<comment type="similarity">
    <text evidence="2">Belongs to the cytochrome P450 family.</text>
</comment>
<accession>A0A834LCS9</accession>
<proteinExistence type="inferred from homology"/>
<dbReference type="OrthoDB" id="1470350at2759"/>
<dbReference type="EMBL" id="WJXA01000009">
    <property type="protein sequence ID" value="KAF7133438.1"/>
    <property type="molecule type" value="Genomic_DNA"/>
</dbReference>
<keyword evidence="5" id="KW-0479">Metal-binding</keyword>
<keyword evidence="7" id="KW-0560">Oxidoreductase</keyword>